<dbReference type="Proteomes" id="UP000294958">
    <property type="component" value="Unassembled WGS sequence"/>
</dbReference>
<keyword evidence="1" id="KW-0805">Transcription regulation</keyword>
<evidence type="ECO:0000259" key="4">
    <source>
        <dbReference type="PROSITE" id="PS51077"/>
    </source>
</evidence>
<dbReference type="InterPro" id="IPR005471">
    <property type="entry name" value="Tscrpt_reg_IclR_N"/>
</dbReference>
<organism evidence="6 8">
    <name type="scientific">Aquamicrobium defluvii</name>
    <dbReference type="NCBI Taxonomy" id="69279"/>
    <lineage>
        <taxon>Bacteria</taxon>
        <taxon>Pseudomonadati</taxon>
        <taxon>Pseudomonadota</taxon>
        <taxon>Alphaproteobacteria</taxon>
        <taxon>Hyphomicrobiales</taxon>
        <taxon>Phyllobacteriaceae</taxon>
        <taxon>Aquamicrobium</taxon>
    </lineage>
</organism>
<dbReference type="PATRIC" id="fig|69279.3.peg.276"/>
<keyword evidence="2" id="KW-0238">DNA-binding</keyword>
<proteinExistence type="predicted"/>
<dbReference type="InterPro" id="IPR036388">
    <property type="entry name" value="WH-like_DNA-bd_sf"/>
</dbReference>
<evidence type="ECO:0000256" key="2">
    <source>
        <dbReference type="ARBA" id="ARBA00023125"/>
    </source>
</evidence>
<reference evidence="7 9" key="2">
    <citation type="submission" date="2019-03" db="EMBL/GenBank/DDBJ databases">
        <title>Genomic Encyclopedia of Type Strains, Phase IV (KMG-IV): sequencing the most valuable type-strain genomes for metagenomic binning, comparative biology and taxonomic classification.</title>
        <authorList>
            <person name="Goeker M."/>
        </authorList>
    </citation>
    <scope>NUCLEOTIDE SEQUENCE [LARGE SCALE GENOMIC DNA]</scope>
    <source>
        <strain evidence="7 9">DSM 11603</strain>
    </source>
</reference>
<feature type="domain" description="IclR-ED" evidence="5">
    <location>
        <begin position="90"/>
        <end position="275"/>
    </location>
</feature>
<name>A0A011U270_9HYPH</name>
<evidence type="ECO:0000313" key="9">
    <source>
        <dbReference type="Proteomes" id="UP000294958"/>
    </source>
</evidence>
<accession>A0A011U270</accession>
<gene>
    <name evidence="6" type="ORF">BG36_01340</name>
    <name evidence="7" type="ORF">DES43_103267</name>
</gene>
<evidence type="ECO:0000313" key="8">
    <source>
        <dbReference type="Proteomes" id="UP000019849"/>
    </source>
</evidence>
<dbReference type="Pfam" id="PF09339">
    <property type="entry name" value="HTH_IclR"/>
    <property type="match status" value="1"/>
</dbReference>
<dbReference type="SUPFAM" id="SSF55781">
    <property type="entry name" value="GAF domain-like"/>
    <property type="match status" value="1"/>
</dbReference>
<dbReference type="InterPro" id="IPR014757">
    <property type="entry name" value="Tscrpt_reg_IclR_C"/>
</dbReference>
<dbReference type="InterPro" id="IPR050707">
    <property type="entry name" value="HTH_MetabolicPath_Reg"/>
</dbReference>
<dbReference type="HOGENOM" id="CLU_062618_0_0_5"/>
<dbReference type="PROSITE" id="PS51077">
    <property type="entry name" value="HTH_ICLR"/>
    <property type="match status" value="1"/>
</dbReference>
<dbReference type="PANTHER" id="PTHR30136:SF33">
    <property type="entry name" value="TRANSCRIPTIONAL REGULATORY PROTEIN"/>
    <property type="match status" value="1"/>
</dbReference>
<dbReference type="Gene3D" id="1.10.10.10">
    <property type="entry name" value="Winged helix-like DNA-binding domain superfamily/Winged helix DNA-binding domain"/>
    <property type="match status" value="1"/>
</dbReference>
<dbReference type="PROSITE" id="PS51078">
    <property type="entry name" value="ICLR_ED"/>
    <property type="match status" value="1"/>
</dbReference>
<dbReference type="EMBL" id="JENY01000001">
    <property type="protein sequence ID" value="EXL10532.1"/>
    <property type="molecule type" value="Genomic_DNA"/>
</dbReference>
<dbReference type="GO" id="GO:0045892">
    <property type="term" value="P:negative regulation of DNA-templated transcription"/>
    <property type="evidence" value="ECO:0007669"/>
    <property type="project" value="TreeGrafter"/>
</dbReference>
<dbReference type="InterPro" id="IPR036390">
    <property type="entry name" value="WH_DNA-bd_sf"/>
</dbReference>
<evidence type="ECO:0000313" key="7">
    <source>
        <dbReference type="EMBL" id="TDR37337.1"/>
    </source>
</evidence>
<evidence type="ECO:0000313" key="6">
    <source>
        <dbReference type="EMBL" id="EXL10532.1"/>
    </source>
</evidence>
<comment type="caution">
    <text evidence="6">The sequence shown here is derived from an EMBL/GenBank/DDBJ whole genome shotgun (WGS) entry which is preliminary data.</text>
</comment>
<dbReference type="SUPFAM" id="SSF46785">
    <property type="entry name" value="Winged helix' DNA-binding domain"/>
    <property type="match status" value="1"/>
</dbReference>
<dbReference type="RefSeq" id="WP_084496355.1">
    <property type="nucleotide sequence ID" value="NZ_KK073877.1"/>
</dbReference>
<dbReference type="GO" id="GO:0003677">
    <property type="term" value="F:DNA binding"/>
    <property type="evidence" value="ECO:0007669"/>
    <property type="project" value="UniProtKB-KW"/>
</dbReference>
<dbReference type="Gene3D" id="3.30.450.40">
    <property type="match status" value="1"/>
</dbReference>
<reference evidence="6 8" key="1">
    <citation type="submission" date="2014-02" db="EMBL/GenBank/DDBJ databases">
        <title>Aquamicrobium defluvii Genome sequencing.</title>
        <authorList>
            <person name="Wang X."/>
        </authorList>
    </citation>
    <scope>NUCLEOTIDE SEQUENCE [LARGE SCALE GENOMIC DNA]</scope>
    <source>
        <strain evidence="6 8">W13Z1</strain>
    </source>
</reference>
<dbReference type="InterPro" id="IPR029016">
    <property type="entry name" value="GAF-like_dom_sf"/>
</dbReference>
<feature type="domain" description="HTH iclR-type" evidence="4">
    <location>
        <begin position="27"/>
        <end position="89"/>
    </location>
</feature>
<evidence type="ECO:0000259" key="5">
    <source>
        <dbReference type="PROSITE" id="PS51078"/>
    </source>
</evidence>
<dbReference type="PANTHER" id="PTHR30136">
    <property type="entry name" value="HELIX-TURN-HELIX TRANSCRIPTIONAL REGULATOR, ICLR FAMILY"/>
    <property type="match status" value="1"/>
</dbReference>
<dbReference type="STRING" id="69279.BG36_01340"/>
<dbReference type="SMART" id="SM00346">
    <property type="entry name" value="HTH_ICLR"/>
    <property type="match status" value="1"/>
</dbReference>
<evidence type="ECO:0000256" key="1">
    <source>
        <dbReference type="ARBA" id="ARBA00023015"/>
    </source>
</evidence>
<dbReference type="Pfam" id="PF01614">
    <property type="entry name" value="IclR_C"/>
    <property type="match status" value="1"/>
</dbReference>
<dbReference type="eggNOG" id="COG1414">
    <property type="taxonomic scope" value="Bacteria"/>
</dbReference>
<sequence length="275" mass="29844">MKKRTKQAGSDIAVETVPPASGDRQFVTALQRGLDILRAFRPADTALGNQELAERSGLPNSTVSRLTYTLSKLGYLVYLEETGKYRMGVPVLGLGYACLSGLKVREVAQPYLDALAEHAGNGILVAMGGRDEFSMIYVACARSPGVVSLQLNVGSRISLARSSMGRAYLAAAPARERETLLRGIEARTDKARWPRLHEEILRAIEEIETRGFCLNSGEWHADVNSVGVPLVPLHGGGPVLALNCGGPAYLLPRERLENDLGPRMAEMVKKIRYSG</sequence>
<dbReference type="Proteomes" id="UP000019849">
    <property type="component" value="Unassembled WGS sequence"/>
</dbReference>
<evidence type="ECO:0000256" key="3">
    <source>
        <dbReference type="ARBA" id="ARBA00023163"/>
    </source>
</evidence>
<protein>
    <submittedName>
        <fullName evidence="6">IclR family transcriptional regulator</fullName>
    </submittedName>
</protein>
<keyword evidence="3" id="KW-0804">Transcription</keyword>
<dbReference type="EMBL" id="SNZF01000003">
    <property type="protein sequence ID" value="TDR37337.1"/>
    <property type="molecule type" value="Genomic_DNA"/>
</dbReference>
<dbReference type="AlphaFoldDB" id="A0A011U270"/>
<keyword evidence="9" id="KW-1185">Reference proteome</keyword>
<dbReference type="GO" id="GO:0003700">
    <property type="term" value="F:DNA-binding transcription factor activity"/>
    <property type="evidence" value="ECO:0007669"/>
    <property type="project" value="TreeGrafter"/>
</dbReference>